<proteinExistence type="predicted"/>
<protein>
    <submittedName>
        <fullName evidence="1">Uncharacterized protein</fullName>
    </submittedName>
</protein>
<sequence>MAYEIIMFDAEAAPDTAAGFSDWVRAQTTWDESGDQPACLDPKTTSPRVRDWFMEILRPFPPLHGPYALPGWHDKPGATDYFFASGLALAEFPSDMNEDAFQKCMELAQKHRLGLYDAGSLGEVWMPREGELHTVALTVGHVVTPRKEKEEAGGGLLGRIGGRLFGRR</sequence>
<evidence type="ECO:0000313" key="2">
    <source>
        <dbReference type="Proteomes" id="UP000305709"/>
    </source>
</evidence>
<name>A0A5C4NFM3_9RHOB</name>
<comment type="caution">
    <text evidence="1">The sequence shown here is derived from an EMBL/GenBank/DDBJ whole genome shotgun (WGS) entry which is preliminary data.</text>
</comment>
<reference evidence="1 2" key="1">
    <citation type="submission" date="2019-06" db="EMBL/GenBank/DDBJ databases">
        <authorList>
            <person name="Jiang L."/>
        </authorList>
    </citation>
    <scope>NUCLEOTIDE SEQUENCE [LARGE SCALE GENOMIC DNA]</scope>
    <source>
        <strain evidence="1 2">YIM 48858</strain>
    </source>
</reference>
<gene>
    <name evidence="1" type="ORF">FHG71_11830</name>
</gene>
<dbReference type="RefSeq" id="WP_139081890.1">
    <property type="nucleotide sequence ID" value="NZ_VDFV01000014.1"/>
</dbReference>
<organism evidence="1 2">
    <name type="scientific">Rubellimicrobium roseum</name>
    <dbReference type="NCBI Taxonomy" id="687525"/>
    <lineage>
        <taxon>Bacteria</taxon>
        <taxon>Pseudomonadati</taxon>
        <taxon>Pseudomonadota</taxon>
        <taxon>Alphaproteobacteria</taxon>
        <taxon>Rhodobacterales</taxon>
        <taxon>Roseobacteraceae</taxon>
        <taxon>Rubellimicrobium</taxon>
    </lineage>
</organism>
<dbReference type="Proteomes" id="UP000305709">
    <property type="component" value="Unassembled WGS sequence"/>
</dbReference>
<dbReference type="OrthoDB" id="882812at2"/>
<dbReference type="EMBL" id="VDFV01000014">
    <property type="protein sequence ID" value="TNC71437.1"/>
    <property type="molecule type" value="Genomic_DNA"/>
</dbReference>
<accession>A0A5C4NFM3</accession>
<evidence type="ECO:0000313" key="1">
    <source>
        <dbReference type="EMBL" id="TNC71437.1"/>
    </source>
</evidence>
<dbReference type="AlphaFoldDB" id="A0A5C4NFM3"/>
<keyword evidence="2" id="KW-1185">Reference proteome</keyword>